<evidence type="ECO:0000259" key="6">
    <source>
        <dbReference type="Pfam" id="PF01258"/>
    </source>
</evidence>
<keyword evidence="1" id="KW-0479">Metal-binding</keyword>
<gene>
    <name evidence="7" type="ORF">FYJ27_08940</name>
</gene>
<dbReference type="RefSeq" id="WP_154484526.1">
    <property type="nucleotide sequence ID" value="NZ_VULR01000012.1"/>
</dbReference>
<dbReference type="Pfam" id="PF01258">
    <property type="entry name" value="zf-dskA_traR"/>
    <property type="match status" value="1"/>
</dbReference>
<organism evidence="7 8">
    <name type="scientific">Anaerosalibacter bizertensis</name>
    <dbReference type="NCBI Taxonomy" id="932217"/>
    <lineage>
        <taxon>Bacteria</taxon>
        <taxon>Bacillati</taxon>
        <taxon>Bacillota</taxon>
        <taxon>Tissierellia</taxon>
        <taxon>Tissierellales</taxon>
        <taxon>Sporanaerobacteraceae</taxon>
        <taxon>Anaerosalibacter</taxon>
    </lineage>
</organism>
<dbReference type="OrthoDB" id="9811543at2"/>
<dbReference type="EMBL" id="VULR01000012">
    <property type="protein sequence ID" value="MSS43848.1"/>
    <property type="molecule type" value="Genomic_DNA"/>
</dbReference>
<feature type="region of interest" description="Disordered" evidence="5">
    <location>
        <begin position="168"/>
        <end position="189"/>
    </location>
</feature>
<name>A0A844FIU2_9FIRM</name>
<evidence type="ECO:0000256" key="1">
    <source>
        <dbReference type="ARBA" id="ARBA00022723"/>
    </source>
</evidence>
<reference evidence="7 8" key="1">
    <citation type="submission" date="2019-08" db="EMBL/GenBank/DDBJ databases">
        <title>In-depth cultivation of the pig gut microbiome towards novel bacterial diversity and tailored functional studies.</title>
        <authorList>
            <person name="Wylensek D."/>
            <person name="Hitch T.C.A."/>
            <person name="Clavel T."/>
        </authorList>
    </citation>
    <scope>NUCLEOTIDE SEQUENCE [LARGE SCALE GENOMIC DNA]</scope>
    <source>
        <strain evidence="7 8">Med78-601-WT-4W-RMD-3</strain>
    </source>
</reference>
<dbReference type="AlphaFoldDB" id="A0A844FIU2"/>
<feature type="domain" description="Zinc finger DksA/TraR C4-type" evidence="6">
    <location>
        <begin position="86"/>
        <end position="118"/>
    </location>
</feature>
<dbReference type="GO" id="GO:0008270">
    <property type="term" value="F:zinc ion binding"/>
    <property type="evidence" value="ECO:0007669"/>
    <property type="project" value="UniProtKB-KW"/>
</dbReference>
<dbReference type="PANTHER" id="PTHR33823">
    <property type="entry name" value="RNA POLYMERASE-BINDING TRANSCRIPTION FACTOR DKSA-RELATED"/>
    <property type="match status" value="1"/>
</dbReference>
<protein>
    <submittedName>
        <fullName evidence="7">Molecular chaperone DnaK</fullName>
    </submittedName>
</protein>
<dbReference type="InterPro" id="IPR014240">
    <property type="entry name" value="YteA"/>
</dbReference>
<dbReference type="PROSITE" id="PS01102">
    <property type="entry name" value="ZF_DKSA_1"/>
    <property type="match status" value="1"/>
</dbReference>
<dbReference type="InterPro" id="IPR000962">
    <property type="entry name" value="Znf_DskA_TraR"/>
</dbReference>
<evidence type="ECO:0000313" key="8">
    <source>
        <dbReference type="Proteomes" id="UP000462760"/>
    </source>
</evidence>
<evidence type="ECO:0000256" key="3">
    <source>
        <dbReference type="ARBA" id="ARBA00022833"/>
    </source>
</evidence>
<sequence>MEQNKIEHYKKLLLREKKRIEDMLKKMQDNHPGAMEEYGTELSSYDNHPADLGTEMFMMEHDKGLKNKNEDIIYEIENSIEKLKSGDYGICEGCGVNIEEDRLELIPYTKLCLECSNKKIPLDVKMSFRPEEEDRDYPFKRRNVEVSDETDMNFDREDSYQAVARYNKVEKDPSNTTGDDQGIFDESQDGIVEEVEKLSEKYYKDTL</sequence>
<comment type="caution">
    <text evidence="7">The sequence shown here is derived from an EMBL/GenBank/DDBJ whole genome shotgun (WGS) entry which is preliminary data.</text>
</comment>
<keyword evidence="2" id="KW-0863">Zinc-finger</keyword>
<dbReference type="PANTHER" id="PTHR33823:SF4">
    <property type="entry name" value="GENERAL STRESS PROTEIN 16O"/>
    <property type="match status" value="1"/>
</dbReference>
<evidence type="ECO:0000256" key="4">
    <source>
        <dbReference type="PROSITE-ProRule" id="PRU00510"/>
    </source>
</evidence>
<keyword evidence="3" id="KW-0862">Zinc</keyword>
<dbReference type="PROSITE" id="PS51128">
    <property type="entry name" value="ZF_DKSA_2"/>
    <property type="match status" value="1"/>
</dbReference>
<accession>A0A844FIU2</accession>
<dbReference type="InterPro" id="IPR020458">
    <property type="entry name" value="Znf_DskA_TraR_CS"/>
</dbReference>
<dbReference type="Gene3D" id="1.20.120.910">
    <property type="entry name" value="DksA, coiled-coil domain"/>
    <property type="match status" value="1"/>
</dbReference>
<evidence type="ECO:0000256" key="2">
    <source>
        <dbReference type="ARBA" id="ARBA00022771"/>
    </source>
</evidence>
<feature type="zinc finger region" description="dksA C4-type" evidence="4">
    <location>
        <begin position="91"/>
        <end position="115"/>
    </location>
</feature>
<dbReference type="SUPFAM" id="SSF57716">
    <property type="entry name" value="Glucocorticoid receptor-like (DNA-binding domain)"/>
    <property type="match status" value="1"/>
</dbReference>
<dbReference type="InterPro" id="IPR037187">
    <property type="entry name" value="DnaK_N"/>
</dbReference>
<dbReference type="SUPFAM" id="SSF109635">
    <property type="entry name" value="DnaK suppressor protein DksA, alpha-hairpin domain"/>
    <property type="match status" value="1"/>
</dbReference>
<dbReference type="NCBIfam" id="TIGR02890">
    <property type="entry name" value="bacill_yteA"/>
    <property type="match status" value="1"/>
</dbReference>
<evidence type="ECO:0000256" key="5">
    <source>
        <dbReference type="SAM" id="MobiDB-lite"/>
    </source>
</evidence>
<proteinExistence type="predicted"/>
<dbReference type="Proteomes" id="UP000462760">
    <property type="component" value="Unassembled WGS sequence"/>
</dbReference>
<evidence type="ECO:0000313" key="7">
    <source>
        <dbReference type="EMBL" id="MSS43848.1"/>
    </source>
</evidence>